<organism evidence="1 2">
    <name type="scientific">Echinococcus multilocularis</name>
    <name type="common">Fox tapeworm</name>
    <dbReference type="NCBI Taxonomy" id="6211"/>
    <lineage>
        <taxon>Eukaryota</taxon>
        <taxon>Metazoa</taxon>
        <taxon>Spiralia</taxon>
        <taxon>Lophotrochozoa</taxon>
        <taxon>Platyhelminthes</taxon>
        <taxon>Cestoda</taxon>
        <taxon>Eucestoda</taxon>
        <taxon>Cyclophyllidea</taxon>
        <taxon>Taeniidae</taxon>
        <taxon>Echinococcus</taxon>
    </lineage>
</organism>
<reference evidence="1" key="2">
    <citation type="submission" date="2015-11" db="EMBL/GenBank/DDBJ databases">
        <authorList>
            <person name="Zhang Y."/>
            <person name="Guo Z."/>
        </authorList>
    </citation>
    <scope>NUCLEOTIDE SEQUENCE</scope>
</reference>
<accession>A0A087W009</accession>
<reference evidence="1" key="1">
    <citation type="journal article" date="2013" name="Nature">
        <title>The genomes of four tapeworm species reveal adaptations to parasitism.</title>
        <authorList>
            <person name="Tsai I.J."/>
            <person name="Zarowiecki M."/>
            <person name="Holroyd N."/>
            <person name="Garciarrubio A."/>
            <person name="Sanchez-Flores A."/>
            <person name="Brooks K.L."/>
            <person name="Tracey A."/>
            <person name="Bobes R.J."/>
            <person name="Fragoso G."/>
            <person name="Sciutto E."/>
            <person name="Aslett M."/>
            <person name="Beasley H."/>
            <person name="Bennett H.M."/>
            <person name="Cai J."/>
            <person name="Camicia F."/>
            <person name="Clark R."/>
            <person name="Cucher M."/>
            <person name="De Silva N."/>
            <person name="Day T.A."/>
            <person name="Deplazes P."/>
            <person name="Estrada K."/>
            <person name="Fernandez C."/>
            <person name="Holland P.W."/>
            <person name="Hou J."/>
            <person name="Hu S."/>
            <person name="Huckvale T."/>
            <person name="Hung S.S."/>
            <person name="Kamenetzky L."/>
            <person name="Keane J.A."/>
            <person name="Kiss F."/>
            <person name="Koziol U."/>
            <person name="Lambert O."/>
            <person name="Liu K."/>
            <person name="Luo X."/>
            <person name="Luo Y."/>
            <person name="Macchiaroli N."/>
            <person name="Nichol S."/>
            <person name="Paps J."/>
            <person name="Parkinson J."/>
            <person name="Pouchkina-Stantcheva N."/>
            <person name="Riddiford N."/>
            <person name="Rosenzvit M."/>
            <person name="Salinas G."/>
            <person name="Wasmuth J.D."/>
            <person name="Zamanian M."/>
            <person name="Zheng Y."/>
            <person name="Cai X."/>
            <person name="Soberon X."/>
            <person name="Olson P.D."/>
            <person name="Laclette J.P."/>
            <person name="Brehm K."/>
            <person name="Berriman M."/>
            <person name="Garciarrubio A."/>
            <person name="Bobes R.J."/>
            <person name="Fragoso G."/>
            <person name="Sanchez-Flores A."/>
            <person name="Estrada K."/>
            <person name="Cevallos M.A."/>
            <person name="Morett E."/>
            <person name="Gonzalez V."/>
            <person name="Portillo T."/>
            <person name="Ochoa-Leyva A."/>
            <person name="Jose M.V."/>
            <person name="Sciutto E."/>
            <person name="Landa A."/>
            <person name="Jimenez L."/>
            <person name="Valdes V."/>
            <person name="Carrero J.C."/>
            <person name="Larralde C."/>
            <person name="Morales-Montor J."/>
            <person name="Limon-Lason J."/>
            <person name="Soberon X."/>
            <person name="Laclette J.P."/>
        </authorList>
    </citation>
    <scope>NUCLEOTIDE SEQUENCE [LARGE SCALE GENOMIC DNA]</scope>
</reference>
<proteinExistence type="predicted"/>
<dbReference type="AlphaFoldDB" id="A0A087W009"/>
<keyword evidence="2" id="KW-1185">Reference proteome</keyword>
<dbReference type="Proteomes" id="UP000017246">
    <property type="component" value="Unassembled WGS sequence"/>
</dbReference>
<name>A0A087W009_ECHMU</name>
<evidence type="ECO:0000313" key="2">
    <source>
        <dbReference type="Proteomes" id="UP000017246"/>
    </source>
</evidence>
<gene>
    <name evidence="1" type="ORF">EmuJ_000155100</name>
</gene>
<evidence type="ECO:0000313" key="1">
    <source>
        <dbReference type="EMBL" id="CDI97749.1"/>
    </source>
</evidence>
<dbReference type="EMBL" id="LN902846">
    <property type="protein sequence ID" value="CDI97749.1"/>
    <property type="molecule type" value="Genomic_DNA"/>
</dbReference>
<sequence>MTARVKGTDEMIRSSDLFITMTLPIMDAIIYKNALVDNVLRDSHIPPQSPEYRGKTYLTQSIIGRRGKKNLRKARNKGNLS</sequence>
<protein>
    <submittedName>
        <fullName evidence="1">Expressed protein</fullName>
    </submittedName>
</protein>